<proteinExistence type="predicted"/>
<gene>
    <name evidence="1" type="ORF">g.28152</name>
</gene>
<sequence>MPQIVKYMYDATTVVCQAVTHVVLRDLTYYYWHQEQANLELQNELSDAKQENCEGEFGPTDFTEDSGDIEILDASINNSYTTEEFGVNIDENCDVKENVVKNLAEEEKESEPNNICEVFTCDPLGEAVQDECGIHHIENITSEQTLDPIRELIPEDNNENVTFKKIEEEILGDCIKNIQKHSLETQYELSEPKHDDGLQALHHYPSLFQRLDEMGIYDISTVEHSDPNEIEAPNKSNDERIELELSENLTLSSDRSTMKENLSDNESNCSDSWMSRFLFMLTS</sequence>
<accession>A0A1B6LQ84</accession>
<name>A0A1B6LQ84_9HEMI</name>
<feature type="non-terminal residue" evidence="1">
    <location>
        <position position="283"/>
    </location>
</feature>
<evidence type="ECO:0000313" key="1">
    <source>
        <dbReference type="EMBL" id="JAT25866.1"/>
    </source>
</evidence>
<reference evidence="1" key="1">
    <citation type="submission" date="2015-11" db="EMBL/GenBank/DDBJ databases">
        <title>De novo transcriptome assembly of four potential Pierce s Disease insect vectors from Arizona vineyards.</title>
        <authorList>
            <person name="Tassone E.E."/>
        </authorList>
    </citation>
    <scope>NUCLEOTIDE SEQUENCE</scope>
</reference>
<protein>
    <submittedName>
        <fullName evidence="1">Uncharacterized protein</fullName>
    </submittedName>
</protein>
<dbReference type="AlphaFoldDB" id="A0A1B6LQ84"/>
<organism evidence="1">
    <name type="scientific">Graphocephala atropunctata</name>
    <dbReference type="NCBI Taxonomy" id="36148"/>
    <lineage>
        <taxon>Eukaryota</taxon>
        <taxon>Metazoa</taxon>
        <taxon>Ecdysozoa</taxon>
        <taxon>Arthropoda</taxon>
        <taxon>Hexapoda</taxon>
        <taxon>Insecta</taxon>
        <taxon>Pterygota</taxon>
        <taxon>Neoptera</taxon>
        <taxon>Paraneoptera</taxon>
        <taxon>Hemiptera</taxon>
        <taxon>Auchenorrhyncha</taxon>
        <taxon>Membracoidea</taxon>
        <taxon>Cicadellidae</taxon>
        <taxon>Cicadellinae</taxon>
        <taxon>Cicadellini</taxon>
        <taxon>Graphocephala</taxon>
    </lineage>
</organism>
<dbReference type="EMBL" id="GEBQ01014111">
    <property type="protein sequence ID" value="JAT25866.1"/>
    <property type="molecule type" value="Transcribed_RNA"/>
</dbReference>